<dbReference type="GO" id="GO:0005524">
    <property type="term" value="F:ATP binding"/>
    <property type="evidence" value="ECO:0007669"/>
    <property type="project" value="UniProtKB-KW"/>
</dbReference>
<evidence type="ECO:0000256" key="2">
    <source>
        <dbReference type="ARBA" id="ARBA00022741"/>
    </source>
</evidence>
<gene>
    <name evidence="6" type="ORF">SAMN05421773_11631</name>
</gene>
<evidence type="ECO:0000256" key="1">
    <source>
        <dbReference type="ARBA" id="ARBA00022598"/>
    </source>
</evidence>
<evidence type="ECO:0000256" key="3">
    <source>
        <dbReference type="ARBA" id="ARBA00022840"/>
    </source>
</evidence>
<dbReference type="SUPFAM" id="SSF55931">
    <property type="entry name" value="Glutamine synthetase/guanido kinase"/>
    <property type="match status" value="1"/>
</dbReference>
<name>A0A1I1SPP8_9ACTN</name>
<reference evidence="6 7" key="1">
    <citation type="submission" date="2016-10" db="EMBL/GenBank/DDBJ databases">
        <authorList>
            <person name="de Groot N.N."/>
        </authorList>
    </citation>
    <scope>NUCLEOTIDE SEQUENCE [LARGE SCALE GENOMIC DNA]</scope>
    <source>
        <strain evidence="6 7">CGMCC 4.5739</strain>
    </source>
</reference>
<dbReference type="PANTHER" id="PTHR36510:SF1">
    <property type="entry name" value="GLUTAMATE--CYSTEINE LIGASE 2-RELATED"/>
    <property type="match status" value="1"/>
</dbReference>
<dbReference type="Proteomes" id="UP000199207">
    <property type="component" value="Unassembled WGS sequence"/>
</dbReference>
<dbReference type="InterPro" id="IPR050141">
    <property type="entry name" value="GCL_type2/YbdK_subfam"/>
</dbReference>
<comment type="catalytic activity">
    <reaction evidence="4 5">
        <text>L-cysteine + L-glutamate + ATP = gamma-L-glutamyl-L-cysteine + ADP + phosphate + H(+)</text>
        <dbReference type="Rhea" id="RHEA:13285"/>
        <dbReference type="ChEBI" id="CHEBI:15378"/>
        <dbReference type="ChEBI" id="CHEBI:29985"/>
        <dbReference type="ChEBI" id="CHEBI:30616"/>
        <dbReference type="ChEBI" id="CHEBI:35235"/>
        <dbReference type="ChEBI" id="CHEBI:43474"/>
        <dbReference type="ChEBI" id="CHEBI:58173"/>
        <dbReference type="ChEBI" id="CHEBI:456216"/>
        <dbReference type="EC" id="6.3.2.2"/>
    </reaction>
</comment>
<evidence type="ECO:0000256" key="5">
    <source>
        <dbReference type="HAMAP-Rule" id="MF_01609"/>
    </source>
</evidence>
<dbReference type="InterPro" id="IPR011793">
    <property type="entry name" value="YbdK"/>
</dbReference>
<keyword evidence="3 5" id="KW-0067">ATP-binding</keyword>
<dbReference type="NCBIfam" id="NF010041">
    <property type="entry name" value="PRK13517.1-1"/>
    <property type="match status" value="1"/>
</dbReference>
<organism evidence="6 7">
    <name type="scientific">Streptomyces aidingensis</name>
    <dbReference type="NCBI Taxonomy" id="910347"/>
    <lineage>
        <taxon>Bacteria</taxon>
        <taxon>Bacillati</taxon>
        <taxon>Actinomycetota</taxon>
        <taxon>Actinomycetes</taxon>
        <taxon>Kitasatosporales</taxon>
        <taxon>Streptomycetaceae</taxon>
        <taxon>Streptomyces</taxon>
    </lineage>
</organism>
<dbReference type="NCBIfam" id="TIGR02050">
    <property type="entry name" value="gshA_cyan_rel"/>
    <property type="match status" value="1"/>
</dbReference>
<keyword evidence="1 5" id="KW-0436">Ligase</keyword>
<dbReference type="GO" id="GO:0042398">
    <property type="term" value="P:modified amino acid biosynthetic process"/>
    <property type="evidence" value="ECO:0007669"/>
    <property type="project" value="InterPro"/>
</dbReference>
<evidence type="ECO:0000313" key="6">
    <source>
        <dbReference type="EMBL" id="SFD45863.1"/>
    </source>
</evidence>
<dbReference type="EC" id="6.3.2.2" evidence="5"/>
<keyword evidence="7" id="KW-1185">Reference proteome</keyword>
<accession>A0A1I1SPP8</accession>
<dbReference type="EMBL" id="FOLM01000016">
    <property type="protein sequence ID" value="SFD45863.1"/>
    <property type="molecule type" value="Genomic_DNA"/>
</dbReference>
<evidence type="ECO:0000256" key="4">
    <source>
        <dbReference type="ARBA" id="ARBA00048819"/>
    </source>
</evidence>
<dbReference type="STRING" id="910347.SAMN05421773_11631"/>
<dbReference type="RefSeq" id="WP_093840893.1">
    <property type="nucleotide sequence ID" value="NZ_FOLM01000016.1"/>
</dbReference>
<dbReference type="Pfam" id="PF04107">
    <property type="entry name" value="GCS2"/>
    <property type="match status" value="1"/>
</dbReference>
<keyword evidence="2 5" id="KW-0547">Nucleotide-binding</keyword>
<comment type="function">
    <text evidence="5">ATP-dependent carboxylate-amine ligase which exhibits weak glutamate--cysteine ligase activity.</text>
</comment>
<dbReference type="PANTHER" id="PTHR36510">
    <property type="entry name" value="GLUTAMATE--CYSTEINE LIGASE 2-RELATED"/>
    <property type="match status" value="1"/>
</dbReference>
<evidence type="ECO:0000313" key="7">
    <source>
        <dbReference type="Proteomes" id="UP000199207"/>
    </source>
</evidence>
<dbReference type="GO" id="GO:0004357">
    <property type="term" value="F:glutamate-cysteine ligase activity"/>
    <property type="evidence" value="ECO:0007669"/>
    <property type="project" value="UniProtKB-EC"/>
</dbReference>
<dbReference type="AlphaFoldDB" id="A0A1I1SPP8"/>
<sequence>MLTLGVEEEFLLVDPEHGVPVPLAGPVRAVLGRQPALDTEEVRPEMLQVQLETATPVCTGLDEIGGHLLRLRHALSAAAETAGCRLAATGSAPLAGPLPAPVTEEHRYRALMAAAPQLADEQLINGMHCHVGVPDRATAVAVVNRLRPWLCVLIAMGANSPFWQGADTGFASWRTVVFDRWPAGGQPPPFAGEADYERRADALVATGVVGDRGQFYWRARPSERFPTVEVRALDVQLRVEETVMFAGLIRALVDTAIADTAAGAPLPGVHEEVLRAADWQAARHGLNGMLVDPFTAGRRRAGDLVRALLAQVRPALERAGDLRTVSTLAERLVREGTAADRQRRAHRAGGWPGVLQLTTGTVD</sequence>
<dbReference type="InterPro" id="IPR014746">
    <property type="entry name" value="Gln_synth/guanido_kin_cat_dom"/>
</dbReference>
<protein>
    <recommendedName>
        <fullName evidence="5">Putative glutamate--cysteine ligase 2</fullName>
        <ecNumber evidence="5">6.3.2.2</ecNumber>
    </recommendedName>
    <alternativeName>
        <fullName evidence="5">Gamma-glutamylcysteine synthetase 2</fullName>
        <shortName evidence="5">GCS 2</shortName>
        <shortName evidence="5">Gamma-GCS 2</shortName>
    </alternativeName>
</protein>
<dbReference type="OrthoDB" id="9803842at2"/>
<comment type="similarity">
    <text evidence="5">Belongs to the glutamate--cysteine ligase type 2 family. YbdK subfamily.</text>
</comment>
<dbReference type="HAMAP" id="MF_01609">
    <property type="entry name" value="Glu_cys_ligase_2"/>
    <property type="match status" value="1"/>
</dbReference>
<dbReference type="Gene3D" id="3.30.590.20">
    <property type="match status" value="1"/>
</dbReference>
<dbReference type="InterPro" id="IPR006336">
    <property type="entry name" value="GCS2"/>
</dbReference>
<proteinExistence type="inferred from homology"/>